<name>A0A4P9VYK7_9FUNG</name>
<evidence type="ECO:0000256" key="4">
    <source>
        <dbReference type="ARBA" id="ARBA00012784"/>
    </source>
</evidence>
<comment type="catalytic activity">
    <reaction evidence="9">
        <text>adenosine + H2O + H(+) = inosine + NH4(+)</text>
        <dbReference type="Rhea" id="RHEA:24408"/>
        <dbReference type="ChEBI" id="CHEBI:15377"/>
        <dbReference type="ChEBI" id="CHEBI:15378"/>
        <dbReference type="ChEBI" id="CHEBI:16335"/>
        <dbReference type="ChEBI" id="CHEBI:17596"/>
        <dbReference type="ChEBI" id="CHEBI:28938"/>
        <dbReference type="EC" id="3.5.4.4"/>
    </reaction>
</comment>
<protein>
    <recommendedName>
        <fullName evidence="4">adenosine deaminase</fullName>
        <ecNumber evidence="4">3.5.4.4</ecNumber>
    </recommendedName>
</protein>
<dbReference type="OrthoDB" id="7202371at2759"/>
<keyword evidence="6" id="KW-0479">Metal-binding</keyword>
<dbReference type="Proteomes" id="UP000269721">
    <property type="component" value="Unassembled WGS sequence"/>
</dbReference>
<dbReference type="EC" id="3.5.4.4" evidence="4"/>
<dbReference type="InterPro" id="IPR032466">
    <property type="entry name" value="Metal_Hydrolase"/>
</dbReference>
<evidence type="ECO:0000256" key="9">
    <source>
        <dbReference type="ARBA" id="ARBA00047764"/>
    </source>
</evidence>
<evidence type="ECO:0000313" key="12">
    <source>
        <dbReference type="EMBL" id="RKO84871.1"/>
    </source>
</evidence>
<evidence type="ECO:0000256" key="2">
    <source>
        <dbReference type="ARBA" id="ARBA00004613"/>
    </source>
</evidence>
<evidence type="ECO:0000256" key="7">
    <source>
        <dbReference type="ARBA" id="ARBA00022729"/>
    </source>
</evidence>
<comment type="subcellular location">
    <subcellularLocation>
        <location evidence="2">Secreted</location>
    </subcellularLocation>
</comment>
<keyword evidence="5" id="KW-0964">Secreted</keyword>
<evidence type="ECO:0000256" key="10">
    <source>
        <dbReference type="SAM" id="SignalP"/>
    </source>
</evidence>
<dbReference type="EMBL" id="KZ999646">
    <property type="protein sequence ID" value="RKO84871.1"/>
    <property type="molecule type" value="Genomic_DNA"/>
</dbReference>
<dbReference type="Gene3D" id="3.20.20.140">
    <property type="entry name" value="Metal-dependent hydrolases"/>
    <property type="match status" value="1"/>
</dbReference>
<dbReference type="GO" id="GO:0046103">
    <property type="term" value="P:inosine biosynthetic process"/>
    <property type="evidence" value="ECO:0007669"/>
    <property type="project" value="TreeGrafter"/>
</dbReference>
<evidence type="ECO:0000313" key="13">
    <source>
        <dbReference type="Proteomes" id="UP000269721"/>
    </source>
</evidence>
<accession>A0A4P9VYK7</accession>
<evidence type="ECO:0000256" key="5">
    <source>
        <dbReference type="ARBA" id="ARBA00022525"/>
    </source>
</evidence>
<evidence type="ECO:0000259" key="11">
    <source>
        <dbReference type="Pfam" id="PF00962"/>
    </source>
</evidence>
<evidence type="ECO:0000256" key="1">
    <source>
        <dbReference type="ARBA" id="ARBA00001947"/>
    </source>
</evidence>
<dbReference type="SUPFAM" id="SSF51556">
    <property type="entry name" value="Metallo-dependent hydrolases"/>
    <property type="match status" value="1"/>
</dbReference>
<feature type="domain" description="Adenosine deaminase" evidence="11">
    <location>
        <begin position="219"/>
        <end position="519"/>
    </location>
</feature>
<dbReference type="GO" id="GO:0006154">
    <property type="term" value="P:adenosine catabolic process"/>
    <property type="evidence" value="ECO:0007669"/>
    <property type="project" value="TreeGrafter"/>
</dbReference>
<dbReference type="PANTHER" id="PTHR11409:SF39">
    <property type="entry name" value="ADENOSINE DEAMINASE 2"/>
    <property type="match status" value="1"/>
</dbReference>
<dbReference type="AlphaFoldDB" id="A0A4P9VYK7"/>
<evidence type="ECO:0000256" key="6">
    <source>
        <dbReference type="ARBA" id="ARBA00022723"/>
    </source>
</evidence>
<dbReference type="InterPro" id="IPR001365">
    <property type="entry name" value="A_deaminase_dom"/>
</dbReference>
<comment type="cofactor">
    <cofactor evidence="1">
        <name>Zn(2+)</name>
        <dbReference type="ChEBI" id="CHEBI:29105"/>
    </cofactor>
</comment>
<dbReference type="GO" id="GO:0004000">
    <property type="term" value="F:adenosine deaminase activity"/>
    <property type="evidence" value="ECO:0007669"/>
    <property type="project" value="TreeGrafter"/>
</dbReference>
<dbReference type="GO" id="GO:0046872">
    <property type="term" value="F:metal ion binding"/>
    <property type="evidence" value="ECO:0007669"/>
    <property type="project" value="UniProtKB-KW"/>
</dbReference>
<keyword evidence="13" id="KW-1185">Reference proteome</keyword>
<gene>
    <name evidence="12" type="ORF">BDK51DRAFT_23988</name>
</gene>
<proteinExistence type="inferred from homology"/>
<dbReference type="PANTHER" id="PTHR11409">
    <property type="entry name" value="ADENOSINE DEAMINASE"/>
    <property type="match status" value="1"/>
</dbReference>
<keyword evidence="7 10" id="KW-0732">Signal</keyword>
<evidence type="ECO:0000256" key="3">
    <source>
        <dbReference type="ARBA" id="ARBA00006083"/>
    </source>
</evidence>
<dbReference type="InterPro" id="IPR006330">
    <property type="entry name" value="Ado/ade_deaminase"/>
</dbReference>
<evidence type="ECO:0000256" key="8">
    <source>
        <dbReference type="ARBA" id="ARBA00022801"/>
    </source>
</evidence>
<organism evidence="12 13">
    <name type="scientific">Blyttiomyces helicus</name>
    <dbReference type="NCBI Taxonomy" id="388810"/>
    <lineage>
        <taxon>Eukaryota</taxon>
        <taxon>Fungi</taxon>
        <taxon>Fungi incertae sedis</taxon>
        <taxon>Chytridiomycota</taxon>
        <taxon>Chytridiomycota incertae sedis</taxon>
        <taxon>Chytridiomycetes</taxon>
        <taxon>Chytridiomycetes incertae sedis</taxon>
        <taxon>Blyttiomyces</taxon>
    </lineage>
</organism>
<comment type="similarity">
    <text evidence="3">Belongs to the metallo-dependent hydrolases superfamily. Adenosine and AMP deaminases family. ADGF subfamily.</text>
</comment>
<feature type="signal peptide" evidence="10">
    <location>
        <begin position="1"/>
        <end position="24"/>
    </location>
</feature>
<keyword evidence="8" id="KW-0378">Hydrolase</keyword>
<dbReference type="Pfam" id="PF00962">
    <property type="entry name" value="A_deaminase"/>
    <property type="match status" value="1"/>
</dbReference>
<dbReference type="FunFam" id="3.20.20.140:FF:000017">
    <property type="entry name" value="Adenosine deaminase 2"/>
    <property type="match status" value="1"/>
</dbReference>
<sequence length="553" mass="61298">MTPSTLSFLLPLLLLLALPLNTSQSPLPTTTAYPARIADLKRIDAKSRFDRPTRALLTPAELHFDAALAHIRNTEARALRLNGTFPPAMPFVVGREIMRRSEVYALLEGMPKGGLLHAHSAAAVDVGWMIREAVRLGNCWIRFVVSASFCLQILSLSPHRIDQVAPGVWLPDFMFSRMLPDMDPRWRPLDTVRRAYPGGAEAFDEALEFNVSISSSHPEIDYPTDRVAWSKFEHCFDVVESLLRYMPLLRSHLLRIIETSLADGITLIELRWVPTTTYDLSGRIYTVPETLDAMHDVAEAFKVEQPEFGGVGFIPALFRGDDVEVVGAQLRELADVRVGREEWIFGFDLVGEEIVGNAVISRRVGVGGRVDNYAQSLNTTLPLFLHAGETLLAGPAPDDNLYDALVLGTRRIGHGVSLVRHPALIDLVIKEGIAVEVCLISNSMLRYVPNIQNHPVIDLLMHGVPVVLSSDDPALLGYHGVTPDFYMLYMSFDTIDLASLKQLALNSIIYSGLSAHKKAMEVERWSRRWDAWVDEAAAGLVQNRGLVVQAGGD</sequence>
<reference evidence="13" key="1">
    <citation type="journal article" date="2018" name="Nat. Microbiol.">
        <title>Leveraging single-cell genomics to expand the fungal tree of life.</title>
        <authorList>
            <person name="Ahrendt S.R."/>
            <person name="Quandt C.A."/>
            <person name="Ciobanu D."/>
            <person name="Clum A."/>
            <person name="Salamov A."/>
            <person name="Andreopoulos B."/>
            <person name="Cheng J.F."/>
            <person name="Woyke T."/>
            <person name="Pelin A."/>
            <person name="Henrissat B."/>
            <person name="Reynolds N.K."/>
            <person name="Benny G.L."/>
            <person name="Smith M.E."/>
            <person name="James T.Y."/>
            <person name="Grigoriev I.V."/>
        </authorList>
    </citation>
    <scope>NUCLEOTIDE SEQUENCE [LARGE SCALE GENOMIC DNA]</scope>
</reference>
<feature type="chain" id="PRO_5020377448" description="adenosine deaminase" evidence="10">
    <location>
        <begin position="25"/>
        <end position="553"/>
    </location>
</feature>
<dbReference type="GO" id="GO:0005576">
    <property type="term" value="C:extracellular region"/>
    <property type="evidence" value="ECO:0007669"/>
    <property type="project" value="UniProtKB-SubCell"/>
</dbReference>